<keyword evidence="2" id="KW-1185">Reference proteome</keyword>
<evidence type="ECO:0000313" key="2">
    <source>
        <dbReference type="Proteomes" id="UP000675881"/>
    </source>
</evidence>
<sequence>MKPEESRDILLLVPPGNNVASDYRLRVEGSVIGGGAIAIYDGGHEIKIRAVMFSQPPLHPYNSIADLFIIDPDGFVIRKWNSKELNNGVLIGSFVLPMYPKVGFWKIQVSAQGQIEEKTIKIHLYKRIRDGIPQRNISLISQPSRYGYLDPYINQTKAPERPLFQNWTYIKTDARNFRQIYQIDEPFYLYMEEISRENGKYSWNSGVWWNQSSLPDIRVPNKLVEYGSYQDIDRLRHYGQPYGSDAFETVLDSDTFNPASLFTDDAEKNAKIVMDLYAKEKSYEEYRSTGVHQIKMDVPTDAVELQLEARYREIQIKLELTQQQLLMQPILR</sequence>
<protein>
    <submittedName>
        <fullName evidence="1">(salmon louse) hypothetical protein</fullName>
    </submittedName>
</protein>
<dbReference type="Gene3D" id="2.60.40.1930">
    <property type="match status" value="1"/>
</dbReference>
<organism evidence="1 2">
    <name type="scientific">Lepeophtheirus salmonis</name>
    <name type="common">Salmon louse</name>
    <name type="synonym">Caligus salmonis</name>
    <dbReference type="NCBI Taxonomy" id="72036"/>
    <lineage>
        <taxon>Eukaryota</taxon>
        <taxon>Metazoa</taxon>
        <taxon>Ecdysozoa</taxon>
        <taxon>Arthropoda</taxon>
        <taxon>Crustacea</taxon>
        <taxon>Multicrustacea</taxon>
        <taxon>Hexanauplia</taxon>
        <taxon>Copepoda</taxon>
        <taxon>Siphonostomatoida</taxon>
        <taxon>Caligidae</taxon>
        <taxon>Lepeophtheirus</taxon>
    </lineage>
</organism>
<gene>
    <name evidence="1" type="ORF">LSAA_7240</name>
</gene>
<reference evidence="1" key="1">
    <citation type="submission" date="2021-02" db="EMBL/GenBank/DDBJ databases">
        <authorList>
            <person name="Bekaert M."/>
        </authorList>
    </citation>
    <scope>NUCLEOTIDE SEQUENCE</scope>
    <source>
        <strain evidence="1">IoA-00</strain>
    </source>
</reference>
<proteinExistence type="predicted"/>
<accession>A0A7R8CQI4</accession>
<dbReference type="AlphaFoldDB" id="A0A7R8CQI4"/>
<dbReference type="Proteomes" id="UP000675881">
    <property type="component" value="Chromosome 3"/>
</dbReference>
<name>A0A7R8CQI4_LEPSM</name>
<dbReference type="OrthoDB" id="6359008at2759"/>
<evidence type="ECO:0000313" key="1">
    <source>
        <dbReference type="EMBL" id="CAF2893563.1"/>
    </source>
</evidence>
<dbReference type="EMBL" id="HG994582">
    <property type="protein sequence ID" value="CAF2893563.1"/>
    <property type="molecule type" value="Genomic_DNA"/>
</dbReference>